<protein>
    <submittedName>
        <fullName evidence="1">Uncharacterized protein</fullName>
    </submittedName>
</protein>
<dbReference type="EMBL" id="GBRH01184134">
    <property type="protein sequence ID" value="JAE13762.1"/>
    <property type="molecule type" value="Transcribed_RNA"/>
</dbReference>
<dbReference type="AlphaFoldDB" id="A0A0A9FNA3"/>
<proteinExistence type="predicted"/>
<accession>A0A0A9FNA3</accession>
<reference evidence="1" key="1">
    <citation type="submission" date="2014-09" db="EMBL/GenBank/DDBJ databases">
        <authorList>
            <person name="Magalhaes I.L.F."/>
            <person name="Oliveira U."/>
            <person name="Santos F.R."/>
            <person name="Vidigal T.H.D.A."/>
            <person name="Brescovit A.D."/>
            <person name="Santos A.J."/>
        </authorList>
    </citation>
    <scope>NUCLEOTIDE SEQUENCE</scope>
    <source>
        <tissue evidence="1">Shoot tissue taken approximately 20 cm above the soil surface</tissue>
    </source>
</reference>
<reference evidence="1" key="2">
    <citation type="journal article" date="2015" name="Data Brief">
        <title>Shoot transcriptome of the giant reed, Arundo donax.</title>
        <authorList>
            <person name="Barrero R.A."/>
            <person name="Guerrero F.D."/>
            <person name="Moolhuijzen P."/>
            <person name="Goolsby J.A."/>
            <person name="Tidwell J."/>
            <person name="Bellgard S.E."/>
            <person name="Bellgard M.I."/>
        </authorList>
    </citation>
    <scope>NUCLEOTIDE SEQUENCE</scope>
    <source>
        <tissue evidence="1">Shoot tissue taken approximately 20 cm above the soil surface</tissue>
    </source>
</reference>
<name>A0A0A9FNA3_ARUDO</name>
<sequence length="41" mass="4974">MKMNVSVVCWLIKETRLSTSPLKYWMQRAEWPSSHCQRQSF</sequence>
<organism evidence="1">
    <name type="scientific">Arundo donax</name>
    <name type="common">Giant reed</name>
    <name type="synonym">Donax arundinaceus</name>
    <dbReference type="NCBI Taxonomy" id="35708"/>
    <lineage>
        <taxon>Eukaryota</taxon>
        <taxon>Viridiplantae</taxon>
        <taxon>Streptophyta</taxon>
        <taxon>Embryophyta</taxon>
        <taxon>Tracheophyta</taxon>
        <taxon>Spermatophyta</taxon>
        <taxon>Magnoliopsida</taxon>
        <taxon>Liliopsida</taxon>
        <taxon>Poales</taxon>
        <taxon>Poaceae</taxon>
        <taxon>PACMAD clade</taxon>
        <taxon>Arundinoideae</taxon>
        <taxon>Arundineae</taxon>
        <taxon>Arundo</taxon>
    </lineage>
</organism>
<evidence type="ECO:0000313" key="1">
    <source>
        <dbReference type="EMBL" id="JAE13762.1"/>
    </source>
</evidence>